<feature type="region of interest" description="Disordered" evidence="1">
    <location>
        <begin position="1"/>
        <end position="60"/>
    </location>
</feature>
<dbReference type="EMBL" id="BAABRP010000001">
    <property type="protein sequence ID" value="GAA5511794.1"/>
    <property type="molecule type" value="Genomic_DNA"/>
</dbReference>
<protein>
    <recommendedName>
        <fullName evidence="4">Nucleotide exchange factor GrpE</fullName>
    </recommendedName>
</protein>
<dbReference type="RefSeq" id="WP_345460402.1">
    <property type="nucleotide sequence ID" value="NZ_BAABRP010000001.1"/>
</dbReference>
<evidence type="ECO:0000313" key="3">
    <source>
        <dbReference type="Proteomes" id="UP001401887"/>
    </source>
</evidence>
<proteinExistence type="predicted"/>
<evidence type="ECO:0008006" key="4">
    <source>
        <dbReference type="Google" id="ProtNLM"/>
    </source>
</evidence>
<name>A0ABP9W365_9DEIO</name>
<evidence type="ECO:0000256" key="1">
    <source>
        <dbReference type="SAM" id="MobiDB-lite"/>
    </source>
</evidence>
<evidence type="ECO:0000313" key="2">
    <source>
        <dbReference type="EMBL" id="GAA5511794.1"/>
    </source>
</evidence>
<keyword evidence="3" id="KW-1185">Reference proteome</keyword>
<gene>
    <name evidence="2" type="ORF">Dcar01_00507</name>
</gene>
<feature type="compositionally biased region" description="Basic and acidic residues" evidence="1">
    <location>
        <begin position="9"/>
        <end position="22"/>
    </location>
</feature>
<organism evidence="2 3">
    <name type="scientific">Deinococcus carri</name>
    <dbReference type="NCBI Taxonomy" id="1211323"/>
    <lineage>
        <taxon>Bacteria</taxon>
        <taxon>Thermotogati</taxon>
        <taxon>Deinococcota</taxon>
        <taxon>Deinococci</taxon>
        <taxon>Deinococcales</taxon>
        <taxon>Deinococcaceae</taxon>
        <taxon>Deinococcus</taxon>
    </lineage>
</organism>
<reference evidence="2 3" key="1">
    <citation type="submission" date="2024-02" db="EMBL/GenBank/DDBJ databases">
        <title>Deinococcus carri NBRC 110142.</title>
        <authorList>
            <person name="Ichikawa N."/>
            <person name="Katano-Makiyama Y."/>
            <person name="Hidaka K."/>
        </authorList>
    </citation>
    <scope>NUCLEOTIDE SEQUENCE [LARGE SCALE GENOMIC DNA]</scope>
    <source>
        <strain evidence="2 3">NBRC 110142</strain>
    </source>
</reference>
<dbReference type="Proteomes" id="UP001401887">
    <property type="component" value="Unassembled WGS sequence"/>
</dbReference>
<sequence>MTRPDPYADAEHRRADEQEQQHPEGNVPQATDLPRQGVPVDDGEPATQPEGGQAGVDLLA</sequence>
<accession>A0ABP9W365</accession>
<comment type="caution">
    <text evidence="2">The sequence shown here is derived from an EMBL/GenBank/DDBJ whole genome shotgun (WGS) entry which is preliminary data.</text>
</comment>